<keyword evidence="2" id="KW-1185">Reference proteome</keyword>
<comment type="caution">
    <text evidence="1">The sequence shown here is derived from an EMBL/GenBank/DDBJ whole genome shotgun (WGS) entry which is preliminary data.</text>
</comment>
<dbReference type="RefSeq" id="WP_165907838.1">
    <property type="nucleotide sequence ID" value="NZ_SLUN01000005.1"/>
</dbReference>
<sequence>MKRCPDCQKEVGYGRVYCPHCSAELFRGRHHEVAAASLNARVLFRS</sequence>
<evidence type="ECO:0000313" key="1">
    <source>
        <dbReference type="EMBL" id="TCL73268.1"/>
    </source>
</evidence>
<name>A0A4R1S266_HYDET</name>
<reference evidence="1 2" key="1">
    <citation type="submission" date="2019-03" db="EMBL/GenBank/DDBJ databases">
        <title>Genomic Encyclopedia of Type Strains, Phase IV (KMG-IV): sequencing the most valuable type-strain genomes for metagenomic binning, comparative biology and taxonomic classification.</title>
        <authorList>
            <person name="Goeker M."/>
        </authorList>
    </citation>
    <scope>NUCLEOTIDE SEQUENCE [LARGE SCALE GENOMIC DNA]</scope>
    <source>
        <strain evidence="1 2">LX-B</strain>
    </source>
</reference>
<gene>
    <name evidence="1" type="ORF">EDC14_1005130</name>
</gene>
<organism evidence="1 2">
    <name type="scientific">Hydrogenispora ethanolica</name>
    <dbReference type="NCBI Taxonomy" id="1082276"/>
    <lineage>
        <taxon>Bacteria</taxon>
        <taxon>Bacillati</taxon>
        <taxon>Bacillota</taxon>
        <taxon>Hydrogenispora</taxon>
    </lineage>
</organism>
<dbReference type="AlphaFoldDB" id="A0A4R1S266"/>
<accession>A0A4R1S266</accession>
<evidence type="ECO:0000313" key="2">
    <source>
        <dbReference type="Proteomes" id="UP000295008"/>
    </source>
</evidence>
<proteinExistence type="predicted"/>
<protein>
    <submittedName>
        <fullName evidence="1">Uncharacterized protein</fullName>
    </submittedName>
</protein>
<dbReference type="Proteomes" id="UP000295008">
    <property type="component" value="Unassembled WGS sequence"/>
</dbReference>
<dbReference type="EMBL" id="SLUN01000005">
    <property type="protein sequence ID" value="TCL73268.1"/>
    <property type="molecule type" value="Genomic_DNA"/>
</dbReference>